<keyword evidence="4" id="KW-1185">Reference proteome</keyword>
<dbReference type="InterPro" id="IPR044855">
    <property type="entry name" value="CoA-Trfase_III_dom3_sf"/>
</dbReference>
<proteinExistence type="inferred from homology"/>
<name>A0ABT1ZGI8_9MICO</name>
<dbReference type="RefSeq" id="WP_258798897.1">
    <property type="nucleotide sequence ID" value="NZ_JANTHX010000007.1"/>
</dbReference>
<evidence type="ECO:0000313" key="4">
    <source>
        <dbReference type="Proteomes" id="UP001205337"/>
    </source>
</evidence>
<evidence type="ECO:0000313" key="3">
    <source>
        <dbReference type="EMBL" id="MCS0499818.1"/>
    </source>
</evidence>
<dbReference type="PANTHER" id="PTHR48228">
    <property type="entry name" value="SUCCINYL-COA--D-CITRAMALATE COA-TRANSFERASE"/>
    <property type="match status" value="1"/>
</dbReference>
<dbReference type="Gene3D" id="3.40.50.10540">
    <property type="entry name" value="Crotonobetainyl-coa:carnitine coa-transferase, domain 1"/>
    <property type="match status" value="1"/>
</dbReference>
<sequence length="401" mass="42655">MTAGRPLEGFRILDFCWIGAGALVTKTLAELGASVYRVESRTHPDNLRLSPPFRPGTEGIEASGYFASRNSSKRSVALNMQTAEGRALARRLAEGVDMVSSNFRPGIMERWGMGYAQLRETNPALISLTMPMQGAEGPHASYIGFGSTIAALSGLVALSGVPGRAPVGTGTHFPDHVPNPGHALVAVLAAIRHRRRTGEGQQIELSQLESTVNVLGPAFVEAGLGRQPEPVGNRVPGVAPHGAYVCRDGAWIVVSCRRDAHWASLVDALGFAAPARFAVAAARASEEGAVDALVAAAVARHDRGAAIALLTRAGVPHAPVNSSRDIVEEKVLWERGFWRDVEHPVIGRIPINRSPFRLIDGPEAQVTRPPLLGEDTAEVLAAELGLDAAEIARLVDEKVLY</sequence>
<evidence type="ECO:0000256" key="1">
    <source>
        <dbReference type="ARBA" id="ARBA00008383"/>
    </source>
</evidence>
<dbReference type="Proteomes" id="UP001205337">
    <property type="component" value="Unassembled WGS sequence"/>
</dbReference>
<dbReference type="GO" id="GO:0016740">
    <property type="term" value="F:transferase activity"/>
    <property type="evidence" value="ECO:0007669"/>
    <property type="project" value="UniProtKB-KW"/>
</dbReference>
<dbReference type="Pfam" id="PF02515">
    <property type="entry name" value="CoA_transf_3"/>
    <property type="match status" value="1"/>
</dbReference>
<reference evidence="3 4" key="1">
    <citation type="submission" date="2022-08" db="EMBL/GenBank/DDBJ databases">
        <authorList>
            <person name="Li F."/>
        </authorList>
    </citation>
    <scope>NUCLEOTIDE SEQUENCE [LARGE SCALE GENOMIC DNA]</scope>
    <source>
        <strain evidence="3 4">10F1B-8-1</strain>
    </source>
</reference>
<dbReference type="EMBL" id="JANTHX010000007">
    <property type="protein sequence ID" value="MCS0499818.1"/>
    <property type="molecule type" value="Genomic_DNA"/>
</dbReference>
<accession>A0ABT1ZGI8</accession>
<dbReference type="Gene3D" id="3.30.1540.10">
    <property type="entry name" value="formyl-coa transferase, domain 3"/>
    <property type="match status" value="1"/>
</dbReference>
<dbReference type="InterPro" id="IPR050509">
    <property type="entry name" value="CoA-transferase_III"/>
</dbReference>
<gene>
    <name evidence="3" type="ORF">NUH29_09685</name>
</gene>
<dbReference type="SUPFAM" id="SSF89796">
    <property type="entry name" value="CoA-transferase family III (CaiB/BaiF)"/>
    <property type="match status" value="1"/>
</dbReference>
<comment type="similarity">
    <text evidence="1">Belongs to the CoA-transferase III family.</text>
</comment>
<comment type="caution">
    <text evidence="3">The sequence shown here is derived from an EMBL/GenBank/DDBJ whole genome shotgun (WGS) entry which is preliminary data.</text>
</comment>
<organism evidence="3 4">
    <name type="scientific">Protaetiibacter mangrovi</name>
    <dbReference type="NCBI Taxonomy" id="2970926"/>
    <lineage>
        <taxon>Bacteria</taxon>
        <taxon>Bacillati</taxon>
        <taxon>Actinomycetota</taxon>
        <taxon>Actinomycetes</taxon>
        <taxon>Micrococcales</taxon>
        <taxon>Microbacteriaceae</taxon>
        <taxon>Protaetiibacter</taxon>
    </lineage>
</organism>
<dbReference type="InterPro" id="IPR003673">
    <property type="entry name" value="CoA-Trfase_fam_III"/>
</dbReference>
<keyword evidence="2 3" id="KW-0808">Transferase</keyword>
<protein>
    <submittedName>
        <fullName evidence="3">CoA transferase</fullName>
    </submittedName>
</protein>
<dbReference type="InterPro" id="IPR023606">
    <property type="entry name" value="CoA-Trfase_III_dom_1_sf"/>
</dbReference>
<dbReference type="PANTHER" id="PTHR48228:SF6">
    <property type="entry name" value="L-CARNITINE COA-TRANSFERASE"/>
    <property type="match status" value="1"/>
</dbReference>
<evidence type="ECO:0000256" key="2">
    <source>
        <dbReference type="ARBA" id="ARBA00022679"/>
    </source>
</evidence>